<sequence>MAKTQNFVCFTAVLLILILVSTDENVPWIRANLKNVMSVARQRLGNKFVENANKRALNYIVIVAAKHLIII</sequence>
<evidence type="ECO:0000313" key="3">
    <source>
        <dbReference type="Proteomes" id="UP000434276"/>
    </source>
</evidence>
<dbReference type="AlphaFoldDB" id="A0A5S9XRA2"/>
<accession>A0A5S9XRA2</accession>
<evidence type="ECO:0008006" key="4">
    <source>
        <dbReference type="Google" id="ProtNLM"/>
    </source>
</evidence>
<organism evidence="2 3">
    <name type="scientific">Arabidopsis thaliana</name>
    <name type="common">Mouse-ear cress</name>
    <dbReference type="NCBI Taxonomy" id="3702"/>
    <lineage>
        <taxon>Eukaryota</taxon>
        <taxon>Viridiplantae</taxon>
        <taxon>Streptophyta</taxon>
        <taxon>Embryophyta</taxon>
        <taxon>Tracheophyta</taxon>
        <taxon>Spermatophyta</taxon>
        <taxon>Magnoliopsida</taxon>
        <taxon>eudicotyledons</taxon>
        <taxon>Gunneridae</taxon>
        <taxon>Pentapetalae</taxon>
        <taxon>rosids</taxon>
        <taxon>malvids</taxon>
        <taxon>Brassicales</taxon>
        <taxon>Brassicaceae</taxon>
        <taxon>Camelineae</taxon>
        <taxon>Arabidopsis</taxon>
    </lineage>
</organism>
<proteinExistence type="predicted"/>
<reference evidence="2 3" key="1">
    <citation type="submission" date="2019-12" db="EMBL/GenBank/DDBJ databases">
        <authorList>
            <person name="Jiao W.-B."/>
            <person name="Schneeberger K."/>
        </authorList>
    </citation>
    <scope>NUCLEOTIDE SEQUENCE [LARGE SCALE GENOMIC DNA]</scope>
    <source>
        <strain evidence="3">cv. C24</strain>
    </source>
</reference>
<keyword evidence="1" id="KW-0732">Signal</keyword>
<evidence type="ECO:0000256" key="1">
    <source>
        <dbReference type="SAM" id="SignalP"/>
    </source>
</evidence>
<gene>
    <name evidence="2" type="ORF">C24_LOCUS17625</name>
</gene>
<name>A0A5S9XRA2_ARATH</name>
<feature type="signal peptide" evidence="1">
    <location>
        <begin position="1"/>
        <end position="22"/>
    </location>
</feature>
<protein>
    <recommendedName>
        <fullName evidence="4">Transmembrane protein</fullName>
    </recommendedName>
</protein>
<evidence type="ECO:0000313" key="2">
    <source>
        <dbReference type="EMBL" id="CAA0394695.1"/>
    </source>
</evidence>
<feature type="chain" id="PRO_5024869792" description="Transmembrane protein" evidence="1">
    <location>
        <begin position="23"/>
        <end position="71"/>
    </location>
</feature>
<dbReference type="Proteomes" id="UP000434276">
    <property type="component" value="Unassembled WGS sequence"/>
</dbReference>
<dbReference type="EMBL" id="CACSHJ010000095">
    <property type="protein sequence ID" value="CAA0394695.1"/>
    <property type="molecule type" value="Genomic_DNA"/>
</dbReference>
<dbReference type="OrthoDB" id="10549599at2759"/>